<dbReference type="InterPro" id="IPR018799">
    <property type="entry name" value="TRAF3IP1"/>
</dbReference>
<evidence type="ECO:0000313" key="3">
    <source>
        <dbReference type="Proteomes" id="UP000515159"/>
    </source>
</evidence>
<protein>
    <submittedName>
        <fullName evidence="4">TRAF3-interacting protein 1-like</fullName>
    </submittedName>
</protein>
<evidence type="ECO:0000259" key="2">
    <source>
        <dbReference type="Pfam" id="PF17749"/>
    </source>
</evidence>
<accession>A0A6P8RDQ5</accession>
<keyword evidence="3" id="KW-1185">Reference proteome</keyword>
<dbReference type="InParanoid" id="A0A6P8RDQ5"/>
<dbReference type="GO" id="GO:0036064">
    <property type="term" value="C:ciliary basal body"/>
    <property type="evidence" value="ECO:0007669"/>
    <property type="project" value="TreeGrafter"/>
</dbReference>
<feature type="coiled-coil region" evidence="1">
    <location>
        <begin position="1"/>
        <end position="53"/>
    </location>
</feature>
<dbReference type="KEGG" id="gsh:117360686"/>
<dbReference type="PANTHER" id="PTHR31363">
    <property type="entry name" value="TRAF3-INTERACTING PROTEIN 1"/>
    <property type="match status" value="1"/>
</dbReference>
<organism evidence="3 4">
    <name type="scientific">Geotrypetes seraphini</name>
    <name type="common">Gaboon caecilian</name>
    <name type="synonym">Caecilia seraphini</name>
    <dbReference type="NCBI Taxonomy" id="260995"/>
    <lineage>
        <taxon>Eukaryota</taxon>
        <taxon>Metazoa</taxon>
        <taxon>Chordata</taxon>
        <taxon>Craniata</taxon>
        <taxon>Vertebrata</taxon>
        <taxon>Euteleostomi</taxon>
        <taxon>Amphibia</taxon>
        <taxon>Gymnophiona</taxon>
        <taxon>Geotrypetes</taxon>
    </lineage>
</organism>
<dbReference type="GO" id="GO:0070507">
    <property type="term" value="P:regulation of microtubule cytoskeleton organization"/>
    <property type="evidence" value="ECO:0007669"/>
    <property type="project" value="TreeGrafter"/>
</dbReference>
<dbReference type="RefSeq" id="XP_033800773.1">
    <property type="nucleotide sequence ID" value="XM_033944882.1"/>
</dbReference>
<dbReference type="Proteomes" id="UP000515159">
    <property type="component" value="Chromosome 5"/>
</dbReference>
<keyword evidence="1" id="KW-0175">Coiled coil</keyword>
<reference evidence="4" key="1">
    <citation type="submission" date="2025-08" db="UniProtKB">
        <authorList>
            <consortium name="RefSeq"/>
        </authorList>
    </citation>
    <scope>IDENTIFICATION</scope>
</reference>
<dbReference type="AlphaFoldDB" id="A0A6P8RDQ5"/>
<dbReference type="GO" id="GO:0005930">
    <property type="term" value="C:axoneme"/>
    <property type="evidence" value="ECO:0007669"/>
    <property type="project" value="TreeGrafter"/>
</dbReference>
<dbReference type="OrthoDB" id="10258914at2759"/>
<feature type="domain" description="TRAF3-interacting protein 1 C-terminal" evidence="2">
    <location>
        <begin position="1"/>
        <end position="75"/>
    </location>
</feature>
<dbReference type="PANTHER" id="PTHR31363:SF0">
    <property type="entry name" value="TRAF3-INTERACTING PROTEIN 1"/>
    <property type="match status" value="1"/>
</dbReference>
<proteinExistence type="predicted"/>
<dbReference type="GO" id="GO:0042073">
    <property type="term" value="P:intraciliary transport"/>
    <property type="evidence" value="ECO:0007669"/>
    <property type="project" value="TreeGrafter"/>
</dbReference>
<dbReference type="Pfam" id="PF17749">
    <property type="entry name" value="MIP-T3_C"/>
    <property type="match status" value="1"/>
</dbReference>
<name>A0A6P8RDQ5_GEOSA</name>
<gene>
    <name evidence="4" type="primary">LOC117360686</name>
</gene>
<evidence type="ECO:0000256" key="1">
    <source>
        <dbReference type="SAM" id="Coils"/>
    </source>
</evidence>
<dbReference type="GO" id="GO:0060271">
    <property type="term" value="P:cilium assembly"/>
    <property type="evidence" value="ECO:0007669"/>
    <property type="project" value="TreeGrafter"/>
</dbReference>
<sequence length="81" mass="9495">MDAMQNELQTWCHENRQHEEALLKEQSITENAVEPLKQELSGLEQQIKEQQDKICTVKANILRNEEKIQKMVFSINISLKT</sequence>
<dbReference type="GeneID" id="117360686"/>
<dbReference type="GO" id="GO:0008017">
    <property type="term" value="F:microtubule binding"/>
    <property type="evidence" value="ECO:0007669"/>
    <property type="project" value="InterPro"/>
</dbReference>
<evidence type="ECO:0000313" key="4">
    <source>
        <dbReference type="RefSeq" id="XP_033800773.1"/>
    </source>
</evidence>
<dbReference type="GO" id="GO:0030992">
    <property type="term" value="C:intraciliary transport particle B"/>
    <property type="evidence" value="ECO:0007669"/>
    <property type="project" value="TreeGrafter"/>
</dbReference>
<dbReference type="InterPro" id="IPR041476">
    <property type="entry name" value="TRAF3IP1_C"/>
</dbReference>